<evidence type="ECO:0000256" key="2">
    <source>
        <dbReference type="SAM" id="MobiDB-lite"/>
    </source>
</evidence>
<sequence length="91" mass="9318">MAMQLRADSNMEEVQVEVEKARRESDVIMQLLTSMQEEQRRLATALGLGGGDRGEVEATRSSPAVAAGPRAGTGGGSAATFPVASGAATGL</sequence>
<evidence type="ECO:0000256" key="1">
    <source>
        <dbReference type="SAM" id="Coils"/>
    </source>
</evidence>
<keyword evidence="1" id="KW-0175">Coiled coil</keyword>
<name>A0AAV2ETV0_9ROSI</name>
<keyword evidence="4" id="KW-1185">Reference proteome</keyword>
<protein>
    <submittedName>
        <fullName evidence="3">Uncharacterized protein</fullName>
    </submittedName>
</protein>
<dbReference type="AlphaFoldDB" id="A0AAV2ETV0"/>
<dbReference type="Proteomes" id="UP001497516">
    <property type="component" value="Chromosome 5"/>
</dbReference>
<accession>A0AAV2ETV0</accession>
<feature type="region of interest" description="Disordered" evidence="2">
    <location>
        <begin position="46"/>
        <end position="91"/>
    </location>
</feature>
<dbReference type="EMBL" id="OZ034818">
    <property type="protein sequence ID" value="CAL1388900.1"/>
    <property type="molecule type" value="Genomic_DNA"/>
</dbReference>
<organism evidence="3 4">
    <name type="scientific">Linum trigynum</name>
    <dbReference type="NCBI Taxonomy" id="586398"/>
    <lineage>
        <taxon>Eukaryota</taxon>
        <taxon>Viridiplantae</taxon>
        <taxon>Streptophyta</taxon>
        <taxon>Embryophyta</taxon>
        <taxon>Tracheophyta</taxon>
        <taxon>Spermatophyta</taxon>
        <taxon>Magnoliopsida</taxon>
        <taxon>eudicotyledons</taxon>
        <taxon>Gunneridae</taxon>
        <taxon>Pentapetalae</taxon>
        <taxon>rosids</taxon>
        <taxon>fabids</taxon>
        <taxon>Malpighiales</taxon>
        <taxon>Linaceae</taxon>
        <taxon>Linum</taxon>
    </lineage>
</organism>
<feature type="coiled-coil region" evidence="1">
    <location>
        <begin position="4"/>
        <end position="31"/>
    </location>
</feature>
<reference evidence="3 4" key="1">
    <citation type="submission" date="2024-04" db="EMBL/GenBank/DDBJ databases">
        <authorList>
            <person name="Fracassetti M."/>
        </authorList>
    </citation>
    <scope>NUCLEOTIDE SEQUENCE [LARGE SCALE GENOMIC DNA]</scope>
</reference>
<evidence type="ECO:0000313" key="3">
    <source>
        <dbReference type="EMBL" id="CAL1388900.1"/>
    </source>
</evidence>
<gene>
    <name evidence="3" type="ORF">LTRI10_LOCUS29798</name>
</gene>
<proteinExistence type="predicted"/>
<evidence type="ECO:0000313" key="4">
    <source>
        <dbReference type="Proteomes" id="UP001497516"/>
    </source>
</evidence>